<dbReference type="Gene3D" id="3.40.50.300">
    <property type="entry name" value="P-loop containing nucleotide triphosphate hydrolases"/>
    <property type="match status" value="1"/>
</dbReference>
<dbReference type="PANTHER" id="PTHR36978">
    <property type="entry name" value="P-LOOP CONTAINING NUCLEOTIDE TRIPHOSPHATE HYDROLASE"/>
    <property type="match status" value="1"/>
</dbReference>
<dbReference type="Proteomes" id="UP000321532">
    <property type="component" value="Unassembled WGS sequence"/>
</dbReference>
<protein>
    <submittedName>
        <fullName evidence="1">Sulfotransferase family protein</fullName>
    </submittedName>
</protein>
<dbReference type="InterPro" id="IPR027417">
    <property type="entry name" value="P-loop_NTPase"/>
</dbReference>
<evidence type="ECO:0000313" key="1">
    <source>
        <dbReference type="EMBL" id="GEO05759.1"/>
    </source>
</evidence>
<dbReference type="EMBL" id="BJYS01000027">
    <property type="protein sequence ID" value="GEO05759.1"/>
    <property type="molecule type" value="Genomic_DNA"/>
</dbReference>
<organism evidence="1 2">
    <name type="scientific">Adhaeribacter aerolatus</name>
    <dbReference type="NCBI Taxonomy" id="670289"/>
    <lineage>
        <taxon>Bacteria</taxon>
        <taxon>Pseudomonadati</taxon>
        <taxon>Bacteroidota</taxon>
        <taxon>Cytophagia</taxon>
        <taxon>Cytophagales</taxon>
        <taxon>Hymenobacteraceae</taxon>
        <taxon>Adhaeribacter</taxon>
    </lineage>
</organism>
<dbReference type="SUPFAM" id="SSF52540">
    <property type="entry name" value="P-loop containing nucleoside triphosphate hydrolases"/>
    <property type="match status" value="1"/>
</dbReference>
<dbReference type="Pfam" id="PF17784">
    <property type="entry name" value="Sulfotransfer_4"/>
    <property type="match status" value="1"/>
</dbReference>
<evidence type="ECO:0000313" key="2">
    <source>
        <dbReference type="Proteomes" id="UP000321532"/>
    </source>
</evidence>
<dbReference type="GO" id="GO:0016740">
    <property type="term" value="F:transferase activity"/>
    <property type="evidence" value="ECO:0007669"/>
    <property type="project" value="UniProtKB-KW"/>
</dbReference>
<dbReference type="AlphaFoldDB" id="A0A512B1D3"/>
<accession>A0A512B1D3</accession>
<proteinExistence type="predicted"/>
<gene>
    <name evidence="1" type="ORF">AAE02nite_34230</name>
</gene>
<keyword evidence="1" id="KW-0808">Transferase</keyword>
<dbReference type="InterPro" id="IPR040632">
    <property type="entry name" value="Sulfotransfer_4"/>
</dbReference>
<keyword evidence="2" id="KW-1185">Reference proteome</keyword>
<name>A0A512B1D3_9BACT</name>
<reference evidence="1 2" key="1">
    <citation type="submission" date="2019-07" db="EMBL/GenBank/DDBJ databases">
        <title>Whole genome shotgun sequence of Adhaeribacter aerolatus NBRC 106133.</title>
        <authorList>
            <person name="Hosoyama A."/>
            <person name="Uohara A."/>
            <person name="Ohji S."/>
            <person name="Ichikawa N."/>
        </authorList>
    </citation>
    <scope>NUCLEOTIDE SEQUENCE [LARGE SCALE GENOMIC DNA]</scope>
    <source>
        <strain evidence="1 2">NBRC 106133</strain>
    </source>
</reference>
<comment type="caution">
    <text evidence="1">The sequence shown here is derived from an EMBL/GenBank/DDBJ whole genome shotgun (WGS) entry which is preliminary data.</text>
</comment>
<sequence length="230" mass="26542">MFKVMSIKIIGAGLPRTGTNTLKASLEKLGYNKTYHMKELLEHPDMLPYWLTLKETGETDWEQLYNGYEATVDFPGYPWYQEHMKHYPDAKVILTVRPFDKWYTSIHSTIWQAGPQTLPQKLAMMTKLAFNPRLRSVIKCVKFAKGTIFGVHLQGKFEDKAFAEKVFNQHIADVKAFVPADKLLIYDVSEGWGPLCRFLALPEPTEQLPHLNKKEDFKEMLSELMKGNKA</sequence>
<dbReference type="PANTHER" id="PTHR36978:SF4">
    <property type="entry name" value="P-LOOP CONTAINING NUCLEOSIDE TRIPHOSPHATE HYDROLASE PROTEIN"/>
    <property type="match status" value="1"/>
</dbReference>